<feature type="compositionally biased region" description="Low complexity" evidence="2">
    <location>
        <begin position="93"/>
        <end position="108"/>
    </location>
</feature>
<feature type="region of interest" description="Disordered" evidence="2">
    <location>
        <begin position="29"/>
        <end position="139"/>
    </location>
</feature>
<feature type="compositionally biased region" description="Polar residues" evidence="2">
    <location>
        <begin position="63"/>
        <end position="92"/>
    </location>
</feature>
<accession>A0AAE0YX24</accession>
<keyword evidence="1" id="KW-0235">DNA replication</keyword>
<dbReference type="PANTHER" id="PTHR23389:SF6">
    <property type="entry name" value="REPLICATION FACTOR C SUBUNIT 1"/>
    <property type="match status" value="1"/>
</dbReference>
<dbReference type="GO" id="GO:0005634">
    <property type="term" value="C:nucleus"/>
    <property type="evidence" value="ECO:0007669"/>
    <property type="project" value="TreeGrafter"/>
</dbReference>
<evidence type="ECO:0000256" key="2">
    <source>
        <dbReference type="SAM" id="MobiDB-lite"/>
    </source>
</evidence>
<dbReference type="SUPFAM" id="SSF52540">
    <property type="entry name" value="P-loop containing nucleoside triphosphate hydrolases"/>
    <property type="match status" value="1"/>
</dbReference>
<dbReference type="Proteomes" id="UP001283361">
    <property type="component" value="Unassembled WGS sequence"/>
</dbReference>
<evidence type="ECO:0000313" key="4">
    <source>
        <dbReference type="Proteomes" id="UP001283361"/>
    </source>
</evidence>
<gene>
    <name evidence="3" type="ORF">RRG08_060536</name>
</gene>
<evidence type="ECO:0000313" key="3">
    <source>
        <dbReference type="EMBL" id="KAK3758843.1"/>
    </source>
</evidence>
<comment type="caution">
    <text evidence="3">The sequence shown here is derived from an EMBL/GenBank/DDBJ whole genome shotgun (WGS) entry which is preliminary data.</text>
</comment>
<dbReference type="GO" id="GO:0006260">
    <property type="term" value="P:DNA replication"/>
    <property type="evidence" value="ECO:0007669"/>
    <property type="project" value="UniProtKB-KW"/>
</dbReference>
<dbReference type="AlphaFoldDB" id="A0AAE0YX24"/>
<feature type="compositionally biased region" description="Basic and acidic residues" evidence="2">
    <location>
        <begin position="29"/>
        <end position="62"/>
    </location>
</feature>
<evidence type="ECO:0000256" key="1">
    <source>
        <dbReference type="ARBA" id="ARBA00022705"/>
    </source>
</evidence>
<name>A0AAE0YX24_9GAST</name>
<dbReference type="InterPro" id="IPR027417">
    <property type="entry name" value="P-loop_NTPase"/>
</dbReference>
<protein>
    <submittedName>
        <fullName evidence="3">Uncharacterized protein</fullName>
    </submittedName>
</protein>
<keyword evidence="4" id="KW-1185">Reference proteome</keyword>
<dbReference type="GO" id="GO:0061860">
    <property type="term" value="F:DNA clamp unloader activity"/>
    <property type="evidence" value="ECO:0007669"/>
    <property type="project" value="TreeGrafter"/>
</dbReference>
<organism evidence="3 4">
    <name type="scientific">Elysia crispata</name>
    <name type="common">lettuce slug</name>
    <dbReference type="NCBI Taxonomy" id="231223"/>
    <lineage>
        <taxon>Eukaryota</taxon>
        <taxon>Metazoa</taxon>
        <taxon>Spiralia</taxon>
        <taxon>Lophotrochozoa</taxon>
        <taxon>Mollusca</taxon>
        <taxon>Gastropoda</taxon>
        <taxon>Heterobranchia</taxon>
        <taxon>Euthyneura</taxon>
        <taxon>Panpulmonata</taxon>
        <taxon>Sacoglossa</taxon>
        <taxon>Placobranchoidea</taxon>
        <taxon>Plakobranchidae</taxon>
        <taxon>Elysia</taxon>
    </lineage>
</organism>
<dbReference type="Gene3D" id="3.40.50.300">
    <property type="entry name" value="P-loop containing nucleotide triphosphate hydrolases"/>
    <property type="match status" value="1"/>
</dbReference>
<dbReference type="EMBL" id="JAWDGP010005198">
    <property type="protein sequence ID" value="KAK3758843.1"/>
    <property type="molecule type" value="Genomic_DNA"/>
</dbReference>
<dbReference type="GO" id="GO:0003677">
    <property type="term" value="F:DNA binding"/>
    <property type="evidence" value="ECO:0007669"/>
    <property type="project" value="TreeGrafter"/>
</dbReference>
<dbReference type="PANTHER" id="PTHR23389">
    <property type="entry name" value="CHROMOSOME TRANSMISSION FIDELITY FACTOR 18"/>
    <property type="match status" value="1"/>
</dbReference>
<proteinExistence type="predicted"/>
<feature type="compositionally biased region" description="Polar residues" evidence="2">
    <location>
        <begin position="109"/>
        <end position="133"/>
    </location>
</feature>
<sequence>MDEDGLFDLIRTLPGKTSKYEIKAKEQMKKEASLKAEKEKDEIKRAESAKKLESFRSEKDCRNATTGTPSPKKQKSLFTQLKDSASNDPSTLSTSSETISAPSPSSTAKLLSQSQSPSYKDLNSLSGVKSPSLQEDREPETLLWVDKHKPTSLKQIIGQQGDKSNARKLFTWLKAWHHNIIVKGLKPSGNFFNKGDGAGCRAALLSGPPGIGKTTTATLVCKVGRERIKNFV</sequence>
<reference evidence="3" key="1">
    <citation type="journal article" date="2023" name="G3 (Bethesda)">
        <title>A reference genome for the long-term kleptoplast-retaining sea slug Elysia crispata morphotype clarki.</title>
        <authorList>
            <person name="Eastman K.E."/>
            <person name="Pendleton A.L."/>
            <person name="Shaikh M.A."/>
            <person name="Suttiyut T."/>
            <person name="Ogas R."/>
            <person name="Tomko P."/>
            <person name="Gavelis G."/>
            <person name="Widhalm J.R."/>
            <person name="Wisecaver J.H."/>
        </authorList>
    </citation>
    <scope>NUCLEOTIDE SEQUENCE</scope>
    <source>
        <strain evidence="3">ECLA1</strain>
    </source>
</reference>